<dbReference type="SUPFAM" id="SSF55347">
    <property type="entry name" value="Glyceraldehyde-3-phosphate dehydrogenase-like, C-terminal domain"/>
    <property type="match status" value="1"/>
</dbReference>
<keyword evidence="4" id="KW-1185">Reference proteome</keyword>
<dbReference type="AlphaFoldDB" id="F5YED3"/>
<dbReference type="RefSeq" id="WP_015712894.1">
    <property type="nucleotide sequence ID" value="NC_015577.1"/>
</dbReference>
<dbReference type="Pfam" id="PF22725">
    <property type="entry name" value="GFO_IDH_MocA_C3"/>
    <property type="match status" value="1"/>
</dbReference>
<dbReference type="EMBL" id="CP001841">
    <property type="protein sequence ID" value="AEF81065.1"/>
    <property type="molecule type" value="Genomic_DNA"/>
</dbReference>
<dbReference type="STRING" id="545695.TREAZ_2637"/>
<dbReference type="InterPro" id="IPR055170">
    <property type="entry name" value="GFO_IDH_MocA-like_dom"/>
</dbReference>
<evidence type="ECO:0000313" key="4">
    <source>
        <dbReference type="Proteomes" id="UP000009222"/>
    </source>
</evidence>
<dbReference type="InterPro" id="IPR052515">
    <property type="entry name" value="Gfo/Idh/MocA_Oxidoreductase"/>
</dbReference>
<evidence type="ECO:0000313" key="3">
    <source>
        <dbReference type="EMBL" id="AEF81065.1"/>
    </source>
</evidence>
<dbReference type="InParanoid" id="F5YED3"/>
<dbReference type="SUPFAM" id="SSF51735">
    <property type="entry name" value="NAD(P)-binding Rossmann-fold domains"/>
    <property type="match status" value="1"/>
</dbReference>
<dbReference type="KEGG" id="taz:TREAZ_2637"/>
<evidence type="ECO:0000259" key="2">
    <source>
        <dbReference type="Pfam" id="PF22725"/>
    </source>
</evidence>
<dbReference type="PANTHER" id="PTHR43249">
    <property type="entry name" value="UDP-N-ACETYL-2-AMINO-2-DEOXY-D-GLUCURONATE OXIDASE"/>
    <property type="match status" value="1"/>
</dbReference>
<dbReference type="GO" id="GO:0000166">
    <property type="term" value="F:nucleotide binding"/>
    <property type="evidence" value="ECO:0007669"/>
    <property type="project" value="InterPro"/>
</dbReference>
<dbReference type="Proteomes" id="UP000009222">
    <property type="component" value="Chromosome"/>
</dbReference>
<dbReference type="eggNOG" id="COG0673">
    <property type="taxonomic scope" value="Bacteria"/>
</dbReference>
<name>F5YED3_LEAAZ</name>
<organism evidence="3 4">
    <name type="scientific">Leadbettera azotonutricia (strain ATCC BAA-888 / DSM 13862 / ZAS-9)</name>
    <name type="common">Treponema azotonutricium</name>
    <dbReference type="NCBI Taxonomy" id="545695"/>
    <lineage>
        <taxon>Bacteria</taxon>
        <taxon>Pseudomonadati</taxon>
        <taxon>Spirochaetota</taxon>
        <taxon>Spirochaetia</taxon>
        <taxon>Spirochaetales</taxon>
        <taxon>Breznakiellaceae</taxon>
        <taxon>Leadbettera</taxon>
    </lineage>
</organism>
<dbReference type="InterPro" id="IPR000683">
    <property type="entry name" value="Gfo/Idh/MocA-like_OxRdtase_N"/>
</dbReference>
<dbReference type="InterPro" id="IPR036291">
    <property type="entry name" value="NAD(P)-bd_dom_sf"/>
</dbReference>
<proteinExistence type="predicted"/>
<accession>F5YED3</accession>
<protein>
    <submittedName>
        <fullName evidence="3">Oxidoreductase domain protein</fullName>
    </submittedName>
</protein>
<dbReference type="PANTHER" id="PTHR43249:SF1">
    <property type="entry name" value="D-GLUCOSIDE 3-DEHYDROGENASE"/>
    <property type="match status" value="1"/>
</dbReference>
<dbReference type="HOGENOM" id="CLU_023194_1_0_12"/>
<sequence length="355" mass="38923">MENKVRIGLMGYGKVAELHAQAIKELGNAELVSVSGRNRERRDKFAAKWNIASRDTAGDMARLDHADLAIISTPHPRHRDSALEAFAAGCHVLVEKPMAVTTAECDEMIAAAKKAGKLLMVVSQRRWFPACARIKKAIDDGKLGKPCLLQLTILGWRDEAYYQSDPWRGKWDAEGGGILINQAAHQIDLMNWFMGPIAEIQGYWDNFNHPYIKVEDSAVAVVKFKSGAIASVLASNSQKPGIYAKVHVHGTSGASAGVQTDGGAMFIAGMSTITEPPLNDLWTIPGEEKLLDIYKAEDEAFFKTINATVYFFARQIDDVCKAILEGKAPPTTGEDGRETVKFIETMYKLGHAPGY</sequence>
<reference evidence="4" key="1">
    <citation type="submission" date="2009-12" db="EMBL/GenBank/DDBJ databases">
        <title>Complete sequence of Treponema azotonutricium strain ZAS-9.</title>
        <authorList>
            <person name="Tetu S.G."/>
            <person name="Matson E."/>
            <person name="Ren Q."/>
            <person name="Seshadri R."/>
            <person name="Elbourne L."/>
            <person name="Hassan K.A."/>
            <person name="Durkin A."/>
            <person name="Radune D."/>
            <person name="Mohamoud Y."/>
            <person name="Shay R."/>
            <person name="Jin S."/>
            <person name="Zhang X."/>
            <person name="Lucey K."/>
            <person name="Ballor N.R."/>
            <person name="Ottesen E."/>
            <person name="Rosenthal R."/>
            <person name="Allen A."/>
            <person name="Leadbetter J.R."/>
            <person name="Paulsen I.T."/>
        </authorList>
    </citation>
    <scope>NUCLEOTIDE SEQUENCE [LARGE SCALE GENOMIC DNA]</scope>
    <source>
        <strain evidence="4">ATCC BAA-888 / DSM 13862 / ZAS-9</strain>
    </source>
</reference>
<dbReference type="Pfam" id="PF01408">
    <property type="entry name" value="GFO_IDH_MocA"/>
    <property type="match status" value="1"/>
</dbReference>
<dbReference type="Gene3D" id="3.40.50.720">
    <property type="entry name" value="NAD(P)-binding Rossmann-like Domain"/>
    <property type="match status" value="1"/>
</dbReference>
<reference evidence="3 4" key="2">
    <citation type="journal article" date="2011" name="ISME J.">
        <title>RNA-seq reveals cooperative metabolic interactions between two termite-gut spirochete species in co-culture.</title>
        <authorList>
            <person name="Rosenthal A.Z."/>
            <person name="Matson E.G."/>
            <person name="Eldar A."/>
            <person name="Leadbetter J.R."/>
        </authorList>
    </citation>
    <scope>NUCLEOTIDE SEQUENCE [LARGE SCALE GENOMIC DNA]</scope>
    <source>
        <strain evidence="4">ATCC BAA-888 / DSM 13862 / ZAS-9</strain>
    </source>
</reference>
<evidence type="ECO:0000259" key="1">
    <source>
        <dbReference type="Pfam" id="PF01408"/>
    </source>
</evidence>
<feature type="domain" description="GFO/IDH/MocA-like oxidoreductase" evidence="2">
    <location>
        <begin position="133"/>
        <end position="254"/>
    </location>
</feature>
<gene>
    <name evidence="3" type="ordered locus">TREAZ_2637</name>
</gene>
<dbReference type="Gene3D" id="3.30.360.10">
    <property type="entry name" value="Dihydrodipicolinate Reductase, domain 2"/>
    <property type="match status" value="1"/>
</dbReference>
<feature type="domain" description="Gfo/Idh/MocA-like oxidoreductase N-terminal" evidence="1">
    <location>
        <begin position="5"/>
        <end position="121"/>
    </location>
</feature>